<dbReference type="RefSeq" id="WP_344575057.1">
    <property type="nucleotide sequence ID" value="NZ_BAAARK010000006.1"/>
</dbReference>
<sequence>MPHPMSAPEDGRPTITGKVPDHLLRVSDLAPATLAELLDLAAAMKREPLGWQRELRGGAIGCLFEKPSTRTRVSLATAAHRLGMTAVVLNRDEMQLGHGETVADTARVLSSYLDAVTVRTFDHATVERLAEAATIPVVNALSNPHHPCQSLADLLALREHFGTLAGLTAAFLGDGTSNTCNSFLAACAATGMHLTIASPADYPTDPDLLGEARELMAQTGGSVTLTTEPHDAVRTAQAVYAEVWVPMDKPHERAERAARLAPYRVDEALLARAPREAVALHCLPAVRGEEITSEVLDGPRSLVWNQAANRLPTAQALLHTLITTNRQRTA</sequence>
<proteinExistence type="inferred from homology"/>
<evidence type="ECO:0000313" key="6">
    <source>
        <dbReference type="EMBL" id="GAA2656783.1"/>
    </source>
</evidence>
<dbReference type="InterPro" id="IPR002292">
    <property type="entry name" value="Orn/put_carbamltrans"/>
</dbReference>
<accession>A0ABP6E1V9</accession>
<dbReference type="PRINTS" id="PR00100">
    <property type="entry name" value="AOTCASE"/>
</dbReference>
<gene>
    <name evidence="6" type="primary">argF_1</name>
    <name evidence="6" type="ORF">GCM10009864_23580</name>
</gene>
<dbReference type="InterPro" id="IPR006130">
    <property type="entry name" value="Asp/Orn_carbamoylTrfase"/>
</dbReference>
<keyword evidence="7" id="KW-1185">Reference proteome</keyword>
<dbReference type="NCBIfam" id="TIGR00658">
    <property type="entry name" value="orni_carb_tr"/>
    <property type="match status" value="1"/>
</dbReference>
<name>A0ABP6E1V9_9ACTN</name>
<dbReference type="InterPro" id="IPR006131">
    <property type="entry name" value="Asp_carbamoyltransf_Asp/Orn-bd"/>
</dbReference>
<keyword evidence="1 3" id="KW-0808">Transferase</keyword>
<protein>
    <recommendedName>
        <fullName evidence="2">Ornithine carbamoyltransferase</fullName>
        <ecNumber evidence="2">2.1.3.3</ecNumber>
    </recommendedName>
</protein>
<evidence type="ECO:0000313" key="7">
    <source>
        <dbReference type="Proteomes" id="UP001500994"/>
    </source>
</evidence>
<feature type="domain" description="Aspartate/ornithine carbamoyltransferase Asp/Orn-binding" evidence="4">
    <location>
        <begin position="166"/>
        <end position="320"/>
    </location>
</feature>
<dbReference type="EMBL" id="BAAARK010000006">
    <property type="protein sequence ID" value="GAA2656783.1"/>
    <property type="molecule type" value="Genomic_DNA"/>
</dbReference>
<dbReference type="SUPFAM" id="SSF53671">
    <property type="entry name" value="Aspartate/ornithine carbamoyltransferase"/>
    <property type="match status" value="1"/>
</dbReference>
<dbReference type="EC" id="2.1.3.3" evidence="2"/>
<dbReference type="InterPro" id="IPR036901">
    <property type="entry name" value="Asp/Orn_carbamoylTrfase_sf"/>
</dbReference>
<dbReference type="PANTHER" id="PTHR45753:SF3">
    <property type="entry name" value="ORNITHINE TRANSCARBAMYLASE, MITOCHONDRIAL"/>
    <property type="match status" value="1"/>
</dbReference>
<evidence type="ECO:0000259" key="5">
    <source>
        <dbReference type="Pfam" id="PF02729"/>
    </source>
</evidence>
<evidence type="ECO:0000256" key="1">
    <source>
        <dbReference type="ARBA" id="ARBA00022679"/>
    </source>
</evidence>
<evidence type="ECO:0000259" key="4">
    <source>
        <dbReference type="Pfam" id="PF00185"/>
    </source>
</evidence>
<dbReference type="NCBIfam" id="NF001986">
    <property type="entry name" value="PRK00779.1"/>
    <property type="match status" value="1"/>
</dbReference>
<organism evidence="6 7">
    <name type="scientific">Streptomyces lunalinharesii</name>
    <dbReference type="NCBI Taxonomy" id="333384"/>
    <lineage>
        <taxon>Bacteria</taxon>
        <taxon>Bacillati</taxon>
        <taxon>Actinomycetota</taxon>
        <taxon>Actinomycetes</taxon>
        <taxon>Kitasatosporales</taxon>
        <taxon>Streptomycetaceae</taxon>
        <taxon>Streptomyces</taxon>
    </lineage>
</organism>
<comment type="caution">
    <text evidence="6">The sequence shown here is derived from an EMBL/GenBank/DDBJ whole genome shotgun (WGS) entry which is preliminary data.</text>
</comment>
<dbReference type="InterPro" id="IPR006132">
    <property type="entry name" value="Asp/Orn_carbamoyltranf_P-bd"/>
</dbReference>
<comment type="similarity">
    <text evidence="3">Belongs to the aspartate/ornithine carbamoyltransferase superfamily.</text>
</comment>
<dbReference type="Pfam" id="PF02729">
    <property type="entry name" value="OTCace_N"/>
    <property type="match status" value="1"/>
</dbReference>
<feature type="domain" description="Aspartate/ornithine carbamoyltransferase carbamoyl-P binding" evidence="5">
    <location>
        <begin position="22"/>
        <end position="159"/>
    </location>
</feature>
<reference evidence="7" key="1">
    <citation type="journal article" date="2019" name="Int. J. Syst. Evol. Microbiol.">
        <title>The Global Catalogue of Microorganisms (GCM) 10K type strain sequencing project: providing services to taxonomists for standard genome sequencing and annotation.</title>
        <authorList>
            <consortium name="The Broad Institute Genomics Platform"/>
            <consortium name="The Broad Institute Genome Sequencing Center for Infectious Disease"/>
            <person name="Wu L."/>
            <person name="Ma J."/>
        </authorList>
    </citation>
    <scope>NUCLEOTIDE SEQUENCE [LARGE SCALE GENOMIC DNA]</scope>
    <source>
        <strain evidence="7">JCM 16374</strain>
    </source>
</reference>
<evidence type="ECO:0000256" key="2">
    <source>
        <dbReference type="NCBIfam" id="TIGR00658"/>
    </source>
</evidence>
<dbReference type="Proteomes" id="UP001500994">
    <property type="component" value="Unassembled WGS sequence"/>
</dbReference>
<evidence type="ECO:0000256" key="3">
    <source>
        <dbReference type="RuleBase" id="RU003634"/>
    </source>
</evidence>
<dbReference type="PRINTS" id="PR00102">
    <property type="entry name" value="OTCASE"/>
</dbReference>
<dbReference type="Pfam" id="PF00185">
    <property type="entry name" value="OTCace"/>
    <property type="match status" value="1"/>
</dbReference>
<dbReference type="Gene3D" id="3.40.50.1370">
    <property type="entry name" value="Aspartate/ornithine carbamoyltransferase"/>
    <property type="match status" value="2"/>
</dbReference>
<dbReference type="PROSITE" id="PS00097">
    <property type="entry name" value="CARBAMOYLTRANSFERASE"/>
    <property type="match status" value="1"/>
</dbReference>
<dbReference type="PANTHER" id="PTHR45753">
    <property type="entry name" value="ORNITHINE CARBAMOYLTRANSFERASE, MITOCHONDRIAL"/>
    <property type="match status" value="1"/>
</dbReference>